<feature type="transmembrane region" description="Helical" evidence="1">
    <location>
        <begin position="66"/>
        <end position="84"/>
    </location>
</feature>
<keyword evidence="1" id="KW-0812">Transmembrane</keyword>
<dbReference type="PROSITE" id="PS00028">
    <property type="entry name" value="ZINC_FINGER_C2H2_1"/>
    <property type="match status" value="1"/>
</dbReference>
<evidence type="ECO:0000256" key="1">
    <source>
        <dbReference type="SAM" id="Phobius"/>
    </source>
</evidence>
<dbReference type="InterPro" id="IPR013087">
    <property type="entry name" value="Znf_C2H2_type"/>
</dbReference>
<evidence type="ECO:0000313" key="4">
    <source>
        <dbReference type="Proteomes" id="UP000198518"/>
    </source>
</evidence>
<dbReference type="AlphaFoldDB" id="A0A1I0NF09"/>
<organism evidence="3 4">
    <name type="scientific">Halobacterium jilantaiense</name>
    <dbReference type="NCBI Taxonomy" id="355548"/>
    <lineage>
        <taxon>Archaea</taxon>
        <taxon>Methanobacteriati</taxon>
        <taxon>Methanobacteriota</taxon>
        <taxon>Stenosarchaea group</taxon>
        <taxon>Halobacteria</taxon>
        <taxon>Halobacteriales</taxon>
        <taxon>Halobacteriaceae</taxon>
        <taxon>Halobacterium</taxon>
    </lineage>
</organism>
<dbReference type="Proteomes" id="UP000198518">
    <property type="component" value="Unassembled WGS sequence"/>
</dbReference>
<keyword evidence="1" id="KW-0472">Membrane</keyword>
<evidence type="ECO:0000259" key="2">
    <source>
        <dbReference type="PROSITE" id="PS00028"/>
    </source>
</evidence>
<dbReference type="STRING" id="355548.SAMN04487945_0824"/>
<name>A0A1I0NF09_9EURY</name>
<dbReference type="OrthoDB" id="293088at2157"/>
<proteinExistence type="predicted"/>
<protein>
    <recommendedName>
        <fullName evidence="2">C2H2-type domain-containing protein</fullName>
    </recommendedName>
</protein>
<keyword evidence="1" id="KW-1133">Transmembrane helix</keyword>
<feature type="domain" description="C2H2-type" evidence="2">
    <location>
        <begin position="15"/>
        <end position="36"/>
    </location>
</feature>
<dbReference type="EMBL" id="FOJA01000001">
    <property type="protein sequence ID" value="SEV99920.1"/>
    <property type="molecule type" value="Genomic_DNA"/>
</dbReference>
<sequence>MTDEASGVAGEDAACERCGERFPSERLRDLHRGLEHYRALDDAERAAYEAAYESETEDLQSFRLRALAALVLLYFGFLMTYAVVAL</sequence>
<reference evidence="3 4" key="1">
    <citation type="submission" date="2016-10" db="EMBL/GenBank/DDBJ databases">
        <authorList>
            <person name="de Groot N.N."/>
        </authorList>
    </citation>
    <scope>NUCLEOTIDE SEQUENCE [LARGE SCALE GENOMIC DNA]</scope>
    <source>
        <strain evidence="3 4">CGMCC 1.5337</strain>
    </source>
</reference>
<keyword evidence="4" id="KW-1185">Reference proteome</keyword>
<gene>
    <name evidence="3" type="ORF">SAMN04487945_0824</name>
</gene>
<dbReference type="RefSeq" id="WP_089668110.1">
    <property type="nucleotide sequence ID" value="NZ_FOJA01000001.1"/>
</dbReference>
<accession>A0A1I0NF09</accession>
<evidence type="ECO:0000313" key="3">
    <source>
        <dbReference type="EMBL" id="SEV99920.1"/>
    </source>
</evidence>